<evidence type="ECO:0000256" key="2">
    <source>
        <dbReference type="SAM" id="SignalP"/>
    </source>
</evidence>
<organism evidence="4 6">
    <name type="scientific">Iodobacter fluviatilis</name>
    <dbReference type="NCBI Taxonomy" id="537"/>
    <lineage>
        <taxon>Bacteria</taxon>
        <taxon>Pseudomonadati</taxon>
        <taxon>Pseudomonadota</taxon>
        <taxon>Betaproteobacteria</taxon>
        <taxon>Neisseriales</taxon>
        <taxon>Chitinibacteraceae</taxon>
        <taxon>Iodobacter</taxon>
    </lineage>
</organism>
<dbReference type="SUPFAM" id="SSF55073">
    <property type="entry name" value="Nucleotide cyclase"/>
    <property type="match status" value="1"/>
</dbReference>
<evidence type="ECO:0000259" key="3">
    <source>
        <dbReference type="PROSITE" id="PS50887"/>
    </source>
</evidence>
<dbReference type="InterPro" id="IPR000160">
    <property type="entry name" value="GGDEF_dom"/>
</dbReference>
<feature type="transmembrane region" description="Helical" evidence="1">
    <location>
        <begin position="259"/>
        <end position="281"/>
    </location>
</feature>
<dbReference type="CDD" id="cd01949">
    <property type="entry name" value="GGDEF"/>
    <property type="match status" value="1"/>
</dbReference>
<keyword evidence="7" id="KW-1185">Reference proteome</keyword>
<dbReference type="Pfam" id="PF00990">
    <property type="entry name" value="GGDEF"/>
    <property type="match status" value="1"/>
</dbReference>
<feature type="chain" id="PRO_5016987871" evidence="2">
    <location>
        <begin position="33"/>
        <end position="638"/>
    </location>
</feature>
<keyword evidence="4" id="KW-0548">Nucleotidyltransferase</keyword>
<feature type="signal peptide" evidence="2">
    <location>
        <begin position="1"/>
        <end position="32"/>
    </location>
</feature>
<proteinExistence type="predicted"/>
<dbReference type="EC" id="2.7.7.65" evidence="4"/>
<name>A0A377Q6L2_9NEIS</name>
<dbReference type="FunFam" id="3.30.70.270:FF:000001">
    <property type="entry name" value="Diguanylate cyclase domain protein"/>
    <property type="match status" value="1"/>
</dbReference>
<dbReference type="PANTHER" id="PTHR46663:SF3">
    <property type="entry name" value="SLL0267 PROTEIN"/>
    <property type="match status" value="1"/>
</dbReference>
<dbReference type="InterPro" id="IPR052163">
    <property type="entry name" value="DGC-Regulatory_Protein"/>
</dbReference>
<dbReference type="Pfam" id="PF07695">
    <property type="entry name" value="7TMR-DISM_7TM"/>
    <property type="match status" value="1"/>
</dbReference>
<keyword evidence="1" id="KW-1133">Transmembrane helix</keyword>
<dbReference type="NCBIfam" id="TIGR00254">
    <property type="entry name" value="GGDEF"/>
    <property type="match status" value="1"/>
</dbReference>
<evidence type="ECO:0000256" key="1">
    <source>
        <dbReference type="SAM" id="Phobius"/>
    </source>
</evidence>
<feature type="transmembrane region" description="Helical" evidence="1">
    <location>
        <begin position="224"/>
        <end position="239"/>
    </location>
</feature>
<dbReference type="PANTHER" id="PTHR46663">
    <property type="entry name" value="DIGUANYLATE CYCLASE DGCT-RELATED"/>
    <property type="match status" value="1"/>
</dbReference>
<dbReference type="SMART" id="SM00267">
    <property type="entry name" value="GGDEF"/>
    <property type="match status" value="1"/>
</dbReference>
<dbReference type="GO" id="GO:0052621">
    <property type="term" value="F:diguanylate cyclase activity"/>
    <property type="evidence" value="ECO:0007669"/>
    <property type="project" value="UniProtKB-EC"/>
</dbReference>
<dbReference type="InterPro" id="IPR043128">
    <property type="entry name" value="Rev_trsase/Diguanyl_cyclase"/>
</dbReference>
<protein>
    <submittedName>
        <fullName evidence="5">Diguanylate cyclase (GGDEF)-like protein</fullName>
    </submittedName>
    <submittedName>
        <fullName evidence="4">Probable diguanylate cyclase AdrA</fullName>
        <ecNumber evidence="4">2.7.7.65</ecNumber>
    </submittedName>
</protein>
<reference evidence="4 6" key="1">
    <citation type="submission" date="2018-06" db="EMBL/GenBank/DDBJ databases">
        <authorList>
            <consortium name="Pathogen Informatics"/>
            <person name="Doyle S."/>
        </authorList>
    </citation>
    <scope>NUCLEOTIDE SEQUENCE [LARGE SCALE GENOMIC DNA]</scope>
    <source>
        <strain evidence="4 6">NCTC11159</strain>
    </source>
</reference>
<dbReference type="Proteomes" id="UP000255108">
    <property type="component" value="Unassembled WGS sequence"/>
</dbReference>
<keyword evidence="1" id="KW-0812">Transmembrane</keyword>
<evidence type="ECO:0000313" key="7">
    <source>
        <dbReference type="Proteomes" id="UP000295794"/>
    </source>
</evidence>
<dbReference type="InterPro" id="IPR011622">
    <property type="entry name" value="7TMR_DISM_rcpt_extracell_dom2"/>
</dbReference>
<dbReference type="EMBL" id="SMBT01000005">
    <property type="protein sequence ID" value="TCU87115.1"/>
    <property type="molecule type" value="Genomic_DNA"/>
</dbReference>
<evidence type="ECO:0000313" key="4">
    <source>
        <dbReference type="EMBL" id="STQ90447.1"/>
    </source>
</evidence>
<accession>A0A377Q6L2</accession>
<dbReference type="AlphaFoldDB" id="A0A377Q6L2"/>
<gene>
    <name evidence="4" type="primary">adrA</name>
    <name evidence="5" type="ORF">EV682_105240</name>
    <name evidence="4" type="ORF">NCTC11159_01511</name>
</gene>
<reference evidence="5 7" key="2">
    <citation type="submission" date="2019-03" db="EMBL/GenBank/DDBJ databases">
        <title>Genomic Encyclopedia of Type Strains, Phase IV (KMG-IV): sequencing the most valuable type-strain genomes for metagenomic binning, comparative biology and taxonomic classification.</title>
        <authorList>
            <person name="Goeker M."/>
        </authorList>
    </citation>
    <scope>NUCLEOTIDE SEQUENCE [LARGE SCALE GENOMIC DNA]</scope>
    <source>
        <strain evidence="5 7">DSM 3764</strain>
    </source>
</reference>
<dbReference type="InterPro" id="IPR011623">
    <property type="entry name" value="7TMR_DISM_rcpt_extracell_dom1"/>
</dbReference>
<dbReference type="InterPro" id="IPR029787">
    <property type="entry name" value="Nucleotide_cyclase"/>
</dbReference>
<feature type="transmembrane region" description="Helical" evidence="1">
    <location>
        <begin position="293"/>
        <end position="315"/>
    </location>
</feature>
<sequence length="638" mass="72648">MEFWHVFYKNQTIKMFRVFVFCIVFFLSQAWADDASPAFLVQPDSSGTYINSKLEYFVDTSETMTFDEARSHADFVSAGGRNVLARVRHPIWFRLKLERGADAPARWWLDYQIFSPVELQFYSPDQNGQYIKQASKKYEPFSAHPSYGRPFFYPITFNDQQSMVIYWRSVSHSAFIFPVRIWQQEKWIDLTLTEYLLYGLLLGIMFGLSVYNLFIYLRIRDSMFLLYFFAIVSYMFYSVNINGLDLNILWSTSFHRFKGLSSCITATTGIFSVLFAISLLGNLKRRKWFSYTLYGVVAIYLSAIGLVFAGQYSWAELLTQWAGGVWLPLVLGMSAYLSYLGSVWARCYLIGEGPTLVGSTLLVLLTQGVIEADRFNTTFYFVAGAWSAIMFSQALAEKVNSLKKAATAALNMAVTEKTARLKEAAQYQISLEEKVKQRTKELSLEILLHQQTLEQLRESQSKLEEMAYSDVLTGLPNRRMFQDRLLQAYTRAQRQDSPFALALIDLDHFKRINDSLGHGVGDQLLQIVAQRLNAALRHSDTVARLGGDEFAMILTAPISRDDAISICQRLLSSFDAPLLIENHQVQTGMSIGLAWFPDDGRDMDELIGSADVALYQAKAAGRHRLSYIGHVTGSNLHQ</sequence>
<feature type="transmembrane region" description="Helical" evidence="1">
    <location>
        <begin position="321"/>
        <end position="340"/>
    </location>
</feature>
<dbReference type="Proteomes" id="UP000295794">
    <property type="component" value="Unassembled WGS sequence"/>
</dbReference>
<feature type="domain" description="GGDEF" evidence="3">
    <location>
        <begin position="497"/>
        <end position="630"/>
    </location>
</feature>
<feature type="transmembrane region" description="Helical" evidence="1">
    <location>
        <begin position="347"/>
        <end position="366"/>
    </location>
</feature>
<feature type="transmembrane region" description="Helical" evidence="1">
    <location>
        <begin position="195"/>
        <end position="217"/>
    </location>
</feature>
<dbReference type="EMBL" id="UGHR01000001">
    <property type="protein sequence ID" value="STQ90447.1"/>
    <property type="molecule type" value="Genomic_DNA"/>
</dbReference>
<dbReference type="Pfam" id="PF07696">
    <property type="entry name" value="7TMR-DISMED2"/>
    <property type="match status" value="1"/>
</dbReference>
<dbReference type="Gene3D" id="3.30.70.270">
    <property type="match status" value="1"/>
</dbReference>
<dbReference type="PROSITE" id="PS50887">
    <property type="entry name" value="GGDEF"/>
    <property type="match status" value="1"/>
</dbReference>
<evidence type="ECO:0000313" key="5">
    <source>
        <dbReference type="EMBL" id="TCU87115.1"/>
    </source>
</evidence>
<evidence type="ECO:0000313" key="6">
    <source>
        <dbReference type="Proteomes" id="UP000255108"/>
    </source>
</evidence>
<dbReference type="Gene3D" id="2.60.40.2380">
    <property type="match status" value="1"/>
</dbReference>
<keyword evidence="2" id="KW-0732">Signal</keyword>
<keyword evidence="1" id="KW-0472">Membrane</keyword>
<dbReference type="OrthoDB" id="9812260at2"/>
<keyword evidence="4" id="KW-0808">Transferase</keyword>